<organism evidence="2 3">
    <name type="scientific">Hapsidospora chrysogenum (strain ATCC 11550 / CBS 779.69 / DSM 880 / IAM 14645 / JCM 23072 / IMI 49137)</name>
    <name type="common">Acremonium chrysogenum</name>
    <dbReference type="NCBI Taxonomy" id="857340"/>
    <lineage>
        <taxon>Eukaryota</taxon>
        <taxon>Fungi</taxon>
        <taxon>Dikarya</taxon>
        <taxon>Ascomycota</taxon>
        <taxon>Pezizomycotina</taxon>
        <taxon>Sordariomycetes</taxon>
        <taxon>Hypocreomycetidae</taxon>
        <taxon>Hypocreales</taxon>
        <taxon>Bionectriaceae</taxon>
        <taxon>Hapsidospora</taxon>
    </lineage>
</organism>
<accession>A0A086TI74</accession>
<protein>
    <submittedName>
        <fullName evidence="2">Uncharacterized protein</fullName>
    </submittedName>
</protein>
<evidence type="ECO:0000256" key="1">
    <source>
        <dbReference type="SAM" id="MobiDB-lite"/>
    </source>
</evidence>
<dbReference type="HOGENOM" id="CLU_1532080_0_0_1"/>
<evidence type="ECO:0000313" key="2">
    <source>
        <dbReference type="EMBL" id="KFH49056.1"/>
    </source>
</evidence>
<feature type="region of interest" description="Disordered" evidence="1">
    <location>
        <begin position="70"/>
        <end position="100"/>
    </location>
</feature>
<gene>
    <name evidence="2" type="ORF">ACRE_000430</name>
</gene>
<comment type="caution">
    <text evidence="2">The sequence shown here is derived from an EMBL/GenBank/DDBJ whole genome shotgun (WGS) entry which is preliminary data.</text>
</comment>
<keyword evidence="3" id="KW-1185">Reference proteome</keyword>
<feature type="compositionally biased region" description="Polar residues" evidence="1">
    <location>
        <begin position="134"/>
        <end position="152"/>
    </location>
</feature>
<dbReference type="EMBL" id="JPKY01000001">
    <property type="protein sequence ID" value="KFH49056.1"/>
    <property type="molecule type" value="Genomic_DNA"/>
</dbReference>
<reference evidence="3" key="1">
    <citation type="journal article" date="2014" name="Genome Announc.">
        <title>Genome sequence and annotation of Acremonium chrysogenum, producer of the beta-lactam antibiotic cephalosporin C.</title>
        <authorList>
            <person name="Terfehr D."/>
            <person name="Dahlmann T.A."/>
            <person name="Specht T."/>
            <person name="Zadra I."/>
            <person name="Kuernsteiner H."/>
            <person name="Kueck U."/>
        </authorList>
    </citation>
    <scope>NUCLEOTIDE SEQUENCE [LARGE SCALE GENOMIC DNA]</scope>
    <source>
        <strain evidence="3">ATCC 11550 / CBS 779.69 / DSM 880 / IAM 14645 / JCM 23072 / IMI 49137</strain>
    </source>
</reference>
<proteinExistence type="predicted"/>
<evidence type="ECO:0000313" key="3">
    <source>
        <dbReference type="Proteomes" id="UP000029964"/>
    </source>
</evidence>
<feature type="region of interest" description="Disordered" evidence="1">
    <location>
        <begin position="1"/>
        <end position="46"/>
    </location>
</feature>
<dbReference type="Proteomes" id="UP000029964">
    <property type="component" value="Unassembled WGS sequence"/>
</dbReference>
<dbReference type="AlphaFoldDB" id="A0A086TI74"/>
<feature type="region of interest" description="Disordered" evidence="1">
    <location>
        <begin position="127"/>
        <end position="175"/>
    </location>
</feature>
<sequence length="175" mass="18490">MSEKGNTAPSAPGLKITGSPIRDDRGPVSGIPPAAPLVGHGPGHLDYGAVQHAHGGDQRPQQAPSRLLGVHNILNPPEPRVVATEGGPLHPSRTPRRGTTSWAVSHLCGPLAGSSTQLWSYIARKLSPKRSAESTKNTQPKRTPTYERQSWRSLAGSRPSAATTTSQRLARKAAV</sequence>
<name>A0A086TI74_HAPC1</name>